<proteinExistence type="predicted"/>
<evidence type="ECO:0000256" key="5">
    <source>
        <dbReference type="ARBA" id="ARBA00022840"/>
    </source>
</evidence>
<keyword evidence="3" id="KW-0547">Nucleotide-binding</keyword>
<dbReference type="PANTHER" id="PTHR47983:SF7">
    <property type="entry name" value="PROTEIN KINASE SUPERFAMILY PROTEIN"/>
    <property type="match status" value="1"/>
</dbReference>
<keyword evidence="5" id="KW-0067">ATP-binding</keyword>
<evidence type="ECO:0000256" key="4">
    <source>
        <dbReference type="ARBA" id="ARBA00022777"/>
    </source>
</evidence>
<keyword evidence="1" id="KW-0597">Phosphoprotein</keyword>
<name>A0A834YUI2_TETSI</name>
<evidence type="ECO:0000256" key="1">
    <source>
        <dbReference type="ARBA" id="ARBA00022553"/>
    </source>
</evidence>
<comment type="caution">
    <text evidence="6">The sequence shown here is derived from an EMBL/GenBank/DDBJ whole genome shotgun (WGS) entry which is preliminary data.</text>
</comment>
<protein>
    <submittedName>
        <fullName evidence="6">Uncharacterized protein</fullName>
    </submittedName>
</protein>
<keyword evidence="4" id="KW-0418">Kinase</keyword>
<evidence type="ECO:0000256" key="3">
    <source>
        <dbReference type="ARBA" id="ARBA00022741"/>
    </source>
</evidence>
<dbReference type="GO" id="GO:0016301">
    <property type="term" value="F:kinase activity"/>
    <property type="evidence" value="ECO:0007669"/>
    <property type="project" value="UniProtKB-KW"/>
</dbReference>
<dbReference type="OrthoDB" id="1721314at2759"/>
<dbReference type="Proteomes" id="UP000655225">
    <property type="component" value="Unassembled WGS sequence"/>
</dbReference>
<sequence length="271" mass="30985">MVLFCNLVFAQFSFIVDTRHETNDVRGLMMNEPIISFVFEKNGRHDESIHQFVRLHATRVWVCIEIKILKNALHDLYSDSRTLRPLPFASLKQELLVRDLIQATPRLSEDKVKQCVDPKLKGEFSLKGVAKVSLSLLSLSTQHTTHLSILLCLTCCLSFQMVVHVKVYAVFNLKRNWYMAETCCVCNLRPGNMKMMELEALPVGGKDWMPKLLTTSKLQKLTRWWSLLMQLAAVAALCVQYESEFRPNMSIVVKALQPLLTQRPPAPAPEI</sequence>
<dbReference type="InterPro" id="IPR052101">
    <property type="entry name" value="Plant_StressResp_Kinase"/>
</dbReference>
<evidence type="ECO:0000256" key="2">
    <source>
        <dbReference type="ARBA" id="ARBA00022679"/>
    </source>
</evidence>
<keyword evidence="2" id="KW-0808">Transferase</keyword>
<keyword evidence="7" id="KW-1185">Reference proteome</keyword>
<evidence type="ECO:0000313" key="6">
    <source>
        <dbReference type="EMBL" id="KAF8393910.1"/>
    </source>
</evidence>
<evidence type="ECO:0000313" key="7">
    <source>
        <dbReference type="Proteomes" id="UP000655225"/>
    </source>
</evidence>
<dbReference type="GO" id="GO:0005524">
    <property type="term" value="F:ATP binding"/>
    <property type="evidence" value="ECO:0007669"/>
    <property type="project" value="UniProtKB-KW"/>
</dbReference>
<accession>A0A834YUI2</accession>
<reference evidence="6 7" key="1">
    <citation type="submission" date="2020-04" db="EMBL/GenBank/DDBJ databases">
        <title>Plant Genome Project.</title>
        <authorList>
            <person name="Zhang R.-G."/>
        </authorList>
    </citation>
    <scope>NUCLEOTIDE SEQUENCE [LARGE SCALE GENOMIC DNA]</scope>
    <source>
        <strain evidence="6">YNK0</strain>
        <tissue evidence="6">Leaf</tissue>
    </source>
</reference>
<dbReference type="EMBL" id="JABCRI010000014">
    <property type="protein sequence ID" value="KAF8393910.1"/>
    <property type="molecule type" value="Genomic_DNA"/>
</dbReference>
<dbReference type="AlphaFoldDB" id="A0A834YUI2"/>
<gene>
    <name evidence="6" type="ORF">HHK36_020110</name>
</gene>
<organism evidence="6 7">
    <name type="scientific">Tetracentron sinense</name>
    <name type="common">Spur-leaf</name>
    <dbReference type="NCBI Taxonomy" id="13715"/>
    <lineage>
        <taxon>Eukaryota</taxon>
        <taxon>Viridiplantae</taxon>
        <taxon>Streptophyta</taxon>
        <taxon>Embryophyta</taxon>
        <taxon>Tracheophyta</taxon>
        <taxon>Spermatophyta</taxon>
        <taxon>Magnoliopsida</taxon>
        <taxon>Trochodendrales</taxon>
        <taxon>Trochodendraceae</taxon>
        <taxon>Tetracentron</taxon>
    </lineage>
</organism>
<dbReference type="PANTHER" id="PTHR47983">
    <property type="entry name" value="PTO-INTERACTING PROTEIN 1-LIKE"/>
    <property type="match status" value="1"/>
</dbReference>